<dbReference type="Gene3D" id="1.10.3210.10">
    <property type="entry name" value="Hypothetical protein af1432"/>
    <property type="match status" value="1"/>
</dbReference>
<keyword evidence="5 8" id="KW-0460">Magnesium</keyword>
<dbReference type="Gene3D" id="1.20.120.330">
    <property type="entry name" value="Nucleotidyltransferases domain 2"/>
    <property type="match status" value="1"/>
</dbReference>
<dbReference type="InterPro" id="IPR013546">
    <property type="entry name" value="PII_UdlTrfase/GS_AdlTrfase"/>
</dbReference>
<dbReference type="GO" id="GO:0008773">
    <property type="term" value="F:[protein-PII] uridylyltransferase activity"/>
    <property type="evidence" value="ECO:0007669"/>
    <property type="project" value="UniProtKB-UniRule"/>
</dbReference>
<evidence type="ECO:0000256" key="8">
    <source>
        <dbReference type="HAMAP-Rule" id="MF_00277"/>
    </source>
</evidence>
<evidence type="ECO:0000313" key="12">
    <source>
        <dbReference type="Proteomes" id="UP000294887"/>
    </source>
</evidence>
<dbReference type="PROSITE" id="PS51831">
    <property type="entry name" value="HD"/>
    <property type="match status" value="1"/>
</dbReference>
<keyword evidence="12" id="KW-1185">Reference proteome</keyword>
<dbReference type="PANTHER" id="PTHR47320">
    <property type="entry name" value="BIFUNCTIONAL URIDYLYLTRANSFERASE/URIDYLYL-REMOVING ENZYME"/>
    <property type="match status" value="1"/>
</dbReference>
<comment type="function">
    <text evidence="8">Modifies, by uridylylation and deuridylylation, the PII regulatory proteins (GlnB and homologs), in response to the nitrogen status of the cell that GlnD senses through the glutamine level. Under low glutamine levels, catalyzes the conversion of the PII proteins and UTP to PII-UMP and PPi, while under higher glutamine levels, GlnD hydrolyzes PII-UMP to PII and UMP (deuridylylation). Thus, controls uridylylation state and activity of the PII proteins, and plays an important role in the regulation of nitrogen metabolism.</text>
</comment>
<dbReference type="InterPro" id="IPR043519">
    <property type="entry name" value="NT_sf"/>
</dbReference>
<keyword evidence="6 8" id="KW-0511">Multifunctional enzyme</keyword>
<dbReference type="InterPro" id="IPR003607">
    <property type="entry name" value="HD/PDEase_dom"/>
</dbReference>
<dbReference type="PIRSF" id="PIRSF006288">
    <property type="entry name" value="PII_uridyltransf"/>
    <property type="match status" value="1"/>
</dbReference>
<dbReference type="SUPFAM" id="SSF81301">
    <property type="entry name" value="Nucleotidyltransferase"/>
    <property type="match status" value="1"/>
</dbReference>
<evidence type="ECO:0000256" key="1">
    <source>
        <dbReference type="ARBA" id="ARBA00022679"/>
    </source>
</evidence>
<feature type="region of interest" description="Uridylyltransferase" evidence="8">
    <location>
        <begin position="1"/>
        <end position="326"/>
    </location>
</feature>
<name>A0A4R1F4H8_9GAMM</name>
<evidence type="ECO:0000256" key="4">
    <source>
        <dbReference type="ARBA" id="ARBA00022801"/>
    </source>
</evidence>
<dbReference type="EC" id="2.7.7.59" evidence="8"/>
<dbReference type="InterPro" id="IPR045865">
    <property type="entry name" value="ACT-like_dom_sf"/>
</dbReference>
<keyword evidence="1 8" id="KW-0808">Transferase</keyword>
<protein>
    <recommendedName>
        <fullName evidence="8">Bifunctional uridylyltransferase/uridylyl-removing enzyme</fullName>
        <shortName evidence="8">UTase/UR</shortName>
    </recommendedName>
    <alternativeName>
        <fullName evidence="8">Bifunctional [protein-PII] modification enzyme</fullName>
    </alternativeName>
    <alternativeName>
        <fullName evidence="8">Bifunctional nitrogen sensor protein</fullName>
    </alternativeName>
    <domain>
        <recommendedName>
            <fullName evidence="8">[Protein-PII] uridylyltransferase</fullName>
            <shortName evidence="8">PII uridylyltransferase</shortName>
            <shortName evidence="8">UTase</shortName>
            <ecNumber evidence="8">2.7.7.59</ecNumber>
        </recommendedName>
    </domain>
    <domain>
        <recommendedName>
            <fullName evidence="8">[Protein-PII]-UMP uridylyl-removing enzyme</fullName>
            <shortName evidence="8">UR</shortName>
            <ecNumber evidence="8">3.1.4.-</ecNumber>
        </recommendedName>
    </domain>
</protein>
<evidence type="ECO:0000256" key="7">
    <source>
        <dbReference type="ARBA" id="ARBA00047968"/>
    </source>
</evidence>
<dbReference type="SUPFAM" id="SSF81593">
    <property type="entry name" value="Nucleotidyltransferase substrate binding subunit/domain"/>
    <property type="match status" value="1"/>
</dbReference>
<dbReference type="CDD" id="cd00077">
    <property type="entry name" value="HDc"/>
    <property type="match status" value="1"/>
</dbReference>
<dbReference type="SUPFAM" id="SSF109604">
    <property type="entry name" value="HD-domain/PDEase-like"/>
    <property type="match status" value="1"/>
</dbReference>
<dbReference type="InterPro" id="IPR010043">
    <property type="entry name" value="UTase/UR"/>
</dbReference>
<feature type="domain" description="ACT" evidence="9">
    <location>
        <begin position="811"/>
        <end position="882"/>
    </location>
</feature>
<gene>
    <name evidence="8" type="primary">glnD</name>
    <name evidence="11" type="ORF">EV695_0090</name>
</gene>
<sequence length="882" mass="100886">MTSTPSLKKTLQLNNQQLQQQFEEGVEIQDILKQRSQTIDGLLQSMWSQQNSDNANDSLSAALVAVGGYGREEMHPASDVDLLILLATEPSAEEEAKLSDFVTQLWDLGLEIGHSVRTLDECVTEATDDLTVITNLIESRFLCGNEDVYHQLKNLISVDKIWNSQDFFKAKIKEQEDRYLRYGDTAYRVEPNLKDGPGGLRDLQMIGWITLREYGIGSLKTLSDAKDNDLLNPKEYESLIEARDFLWKVRFALHQITGRKEDRLLFDHQRDLAHAFGYTNDEHNESIEAFMQSYYKTITQLERLNEILLGLLRQRILLENQAEPISINNFYCNQGGYLDLAQKDLFSKQPHTILEVFHILQTVPNLKGLTPATIRELRRNLHLVDQGFRDNPHNKHMFINIVSANHRVNFVLRRMNRYGVLAAYIPAFGNIVGRMQYDLFHAYTVDDHTLNVVRNIRVLSIEKGAKELPFCHELFKHIEKPMLLVLAGIFHDIAKGRGGSHSELGAVDALEFCRSHALSEEDSQLVSWLVENHLLISSIAQRKDINDPEVIKDFVEVVGTLERLEYLHILTISDIKGTNPTLLTSWKHSLLIELFKNTRKYLQNEVAKTDSNEDIIEREIQSKKQAVLAMIAENGMDQAVSERFWKRFDDDYFVQFSAERLFWHIKEIAENKSLLTTQNTLAEDTEEAIIKIADSSVTKSSVLLIYTRDRYGLFVKITSAIEQQCLNTVGASITSTNDDYDLFTFYLLDNDGKPLSSYDDKQQLLDTIKKNLSQEQPSYNFDHHRMPRQLKHFDTKTSVEFSLNTQHQQTEILINTADGAGILTRIGEVFTQYGINIHNARIATLGEIAEDIFLVTTNSGKPVTSEEKQAELEEALIQKLDS</sequence>
<evidence type="ECO:0000259" key="10">
    <source>
        <dbReference type="PROSITE" id="PS51831"/>
    </source>
</evidence>
<comment type="catalytic activity">
    <reaction evidence="7">
        <text>guanosine 3',5'-bis(diphosphate) + H2O = GDP + diphosphate + H(+)</text>
        <dbReference type="Rhea" id="RHEA:14253"/>
        <dbReference type="ChEBI" id="CHEBI:15377"/>
        <dbReference type="ChEBI" id="CHEBI:15378"/>
        <dbReference type="ChEBI" id="CHEBI:33019"/>
        <dbReference type="ChEBI" id="CHEBI:58189"/>
        <dbReference type="ChEBI" id="CHEBI:77828"/>
        <dbReference type="EC" id="3.1.7.2"/>
    </reaction>
</comment>
<comment type="catalytic activity">
    <reaction evidence="8">
        <text>[protein-PII]-uridylyl-L-tyrosine + H2O = [protein-PII]-L-tyrosine + UMP + H(+)</text>
        <dbReference type="Rhea" id="RHEA:48600"/>
        <dbReference type="Rhea" id="RHEA-COMP:12147"/>
        <dbReference type="Rhea" id="RHEA-COMP:12148"/>
        <dbReference type="ChEBI" id="CHEBI:15377"/>
        <dbReference type="ChEBI" id="CHEBI:15378"/>
        <dbReference type="ChEBI" id="CHEBI:46858"/>
        <dbReference type="ChEBI" id="CHEBI:57865"/>
        <dbReference type="ChEBI" id="CHEBI:90602"/>
    </reaction>
</comment>
<comment type="cofactor">
    <cofactor evidence="8">
        <name>Mg(2+)</name>
        <dbReference type="ChEBI" id="CHEBI:18420"/>
    </cofactor>
</comment>
<dbReference type="GO" id="GO:0006808">
    <property type="term" value="P:regulation of nitrogen utilization"/>
    <property type="evidence" value="ECO:0007669"/>
    <property type="project" value="UniProtKB-UniRule"/>
</dbReference>
<evidence type="ECO:0000259" key="9">
    <source>
        <dbReference type="PROSITE" id="PS51671"/>
    </source>
</evidence>
<comment type="caution">
    <text evidence="11">The sequence shown here is derived from an EMBL/GenBank/DDBJ whole genome shotgun (WGS) entry which is preliminary data.</text>
</comment>
<dbReference type="InterPro" id="IPR002912">
    <property type="entry name" value="ACT_dom"/>
</dbReference>
<reference evidence="11 12" key="1">
    <citation type="submission" date="2019-03" db="EMBL/GenBank/DDBJ databases">
        <title>Genomic Encyclopedia of Type Strains, Phase IV (KMG-IV): sequencing the most valuable type-strain genomes for metagenomic binning, comparative biology and taxonomic classification.</title>
        <authorList>
            <person name="Goeker M."/>
        </authorList>
    </citation>
    <scope>NUCLEOTIDE SEQUENCE [LARGE SCALE GENOMIC DNA]</scope>
    <source>
        <strain evidence="11 12">DSM 24830</strain>
    </source>
</reference>
<keyword evidence="4 8" id="KW-0378">Hydrolase</keyword>
<dbReference type="AlphaFoldDB" id="A0A4R1F4H8"/>
<dbReference type="NCBIfam" id="TIGR01693">
    <property type="entry name" value="UTase_glnD"/>
    <property type="match status" value="1"/>
</dbReference>
<evidence type="ECO:0000256" key="5">
    <source>
        <dbReference type="ARBA" id="ARBA00022842"/>
    </source>
</evidence>
<dbReference type="Pfam" id="PF03445">
    <property type="entry name" value="DUF294"/>
    <property type="match status" value="1"/>
</dbReference>
<dbReference type="PROSITE" id="PS51671">
    <property type="entry name" value="ACT"/>
    <property type="match status" value="2"/>
</dbReference>
<dbReference type="CDD" id="cd04899">
    <property type="entry name" value="ACT_ACR-UUR-like_2"/>
    <property type="match status" value="1"/>
</dbReference>
<dbReference type="EMBL" id="SMFQ01000002">
    <property type="protein sequence ID" value="TCJ88250.1"/>
    <property type="molecule type" value="Genomic_DNA"/>
</dbReference>
<dbReference type="Pfam" id="PF01966">
    <property type="entry name" value="HD"/>
    <property type="match status" value="1"/>
</dbReference>
<dbReference type="CDD" id="cd05401">
    <property type="entry name" value="NT_GlnE_GlnD_like"/>
    <property type="match status" value="1"/>
</dbReference>
<comment type="caution">
    <text evidence="8">Lacks conserved residue(s) required for the propagation of feature annotation.</text>
</comment>
<dbReference type="RefSeq" id="WP_131903963.1">
    <property type="nucleotide sequence ID" value="NZ_BAAAFU010000008.1"/>
</dbReference>
<dbReference type="EC" id="3.1.4.-" evidence="8"/>
<keyword evidence="2 8" id="KW-0548">Nucleotidyltransferase</keyword>
<dbReference type="InterPro" id="IPR006674">
    <property type="entry name" value="HD_domain"/>
</dbReference>
<dbReference type="GO" id="GO:0008081">
    <property type="term" value="F:phosphoric diester hydrolase activity"/>
    <property type="evidence" value="ECO:0007669"/>
    <property type="project" value="UniProtKB-UniRule"/>
</dbReference>
<evidence type="ECO:0000256" key="6">
    <source>
        <dbReference type="ARBA" id="ARBA00023268"/>
    </source>
</evidence>
<dbReference type="Proteomes" id="UP000294887">
    <property type="component" value="Unassembled WGS sequence"/>
</dbReference>
<organism evidence="11 12">
    <name type="scientific">Cocleimonas flava</name>
    <dbReference type="NCBI Taxonomy" id="634765"/>
    <lineage>
        <taxon>Bacteria</taxon>
        <taxon>Pseudomonadati</taxon>
        <taxon>Pseudomonadota</taxon>
        <taxon>Gammaproteobacteria</taxon>
        <taxon>Thiotrichales</taxon>
        <taxon>Thiotrichaceae</taxon>
        <taxon>Cocleimonas</taxon>
    </lineage>
</organism>
<comment type="catalytic activity">
    <reaction evidence="8">
        <text>[protein-PII]-L-tyrosine + UTP = [protein-PII]-uridylyl-L-tyrosine + diphosphate</text>
        <dbReference type="Rhea" id="RHEA:13673"/>
        <dbReference type="Rhea" id="RHEA-COMP:12147"/>
        <dbReference type="Rhea" id="RHEA-COMP:12148"/>
        <dbReference type="ChEBI" id="CHEBI:33019"/>
        <dbReference type="ChEBI" id="CHEBI:46398"/>
        <dbReference type="ChEBI" id="CHEBI:46858"/>
        <dbReference type="ChEBI" id="CHEBI:90602"/>
        <dbReference type="EC" id="2.7.7.59"/>
    </reaction>
</comment>
<dbReference type="HAMAP" id="MF_00277">
    <property type="entry name" value="PII_uridylyl_transf"/>
    <property type="match status" value="1"/>
</dbReference>
<proteinExistence type="inferred from homology"/>
<dbReference type="SUPFAM" id="SSF55021">
    <property type="entry name" value="ACT-like"/>
    <property type="match status" value="2"/>
</dbReference>
<feature type="domain" description="HD" evidence="10">
    <location>
        <begin position="445"/>
        <end position="567"/>
    </location>
</feature>
<comment type="similarity">
    <text evidence="8">Belongs to the GlnD family.</text>
</comment>
<comment type="domain">
    <text evidence="8">Has four distinct domains: an N-terminal nucleotidyltransferase (NT) domain responsible for UTase activity, a central HD domain that encodes UR activity, and two C-terminal ACT domains that seem to have a role in glutamine sensing.</text>
</comment>
<dbReference type="OrthoDB" id="9758038at2"/>
<dbReference type="PANTHER" id="PTHR47320:SF1">
    <property type="entry name" value="BIFUNCTIONAL URIDYLYLTRANSFERASE_URIDYLYL-REMOVING ENZYME"/>
    <property type="match status" value="1"/>
</dbReference>
<dbReference type="CDD" id="cd04900">
    <property type="entry name" value="ACT_UUR-like_1"/>
    <property type="match status" value="1"/>
</dbReference>
<dbReference type="GO" id="GO:0008893">
    <property type="term" value="F:guanosine-3',5'-bis(diphosphate) 3'-diphosphatase activity"/>
    <property type="evidence" value="ECO:0007669"/>
    <property type="project" value="UniProtKB-EC"/>
</dbReference>
<evidence type="ECO:0000313" key="11">
    <source>
        <dbReference type="EMBL" id="TCJ88250.1"/>
    </source>
</evidence>
<evidence type="ECO:0000256" key="3">
    <source>
        <dbReference type="ARBA" id="ARBA00022737"/>
    </source>
</evidence>
<keyword evidence="3" id="KW-0677">Repeat</keyword>
<dbReference type="Pfam" id="PF08335">
    <property type="entry name" value="GlnD_UR_UTase"/>
    <property type="match status" value="1"/>
</dbReference>
<dbReference type="InterPro" id="IPR005105">
    <property type="entry name" value="GlnD_Uridyltrans_N"/>
</dbReference>
<comment type="activity regulation">
    <text evidence="8">Uridylyltransferase (UTase) activity is inhibited by glutamine, while glutamine activates uridylyl-removing (UR) activity.</text>
</comment>
<evidence type="ECO:0000256" key="2">
    <source>
        <dbReference type="ARBA" id="ARBA00022695"/>
    </source>
</evidence>
<feature type="domain" description="ACT" evidence="9">
    <location>
        <begin position="702"/>
        <end position="788"/>
    </location>
</feature>
<dbReference type="SMART" id="SM00471">
    <property type="entry name" value="HDc"/>
    <property type="match status" value="1"/>
</dbReference>
<accession>A0A4R1F4H8</accession>